<evidence type="ECO:0000313" key="4">
    <source>
        <dbReference type="EMBL" id="OTP77532.1"/>
    </source>
</evidence>
<gene>
    <name evidence="4" type="ORF">PAMC26577_07845</name>
</gene>
<evidence type="ECO:0000256" key="1">
    <source>
        <dbReference type="ARBA" id="ARBA00023172"/>
    </source>
</evidence>
<dbReference type="AlphaFoldDB" id="A0A242N1U5"/>
<dbReference type="Proteomes" id="UP000195221">
    <property type="component" value="Unassembled WGS sequence"/>
</dbReference>
<accession>A0A242N1U5</accession>
<dbReference type="InterPro" id="IPR011010">
    <property type="entry name" value="DNA_brk_join_enz"/>
</dbReference>
<dbReference type="SUPFAM" id="SSF56349">
    <property type="entry name" value="DNA breaking-rejoining enzymes"/>
    <property type="match status" value="1"/>
</dbReference>
<reference evidence="4 5" key="1">
    <citation type="submission" date="2017-03" db="EMBL/GenBank/DDBJ databases">
        <title>Genome analysis of strain PAMC 26577.</title>
        <authorList>
            <person name="Oh H.-M."/>
            <person name="Yang J.-A."/>
        </authorList>
    </citation>
    <scope>NUCLEOTIDE SEQUENCE [LARGE SCALE GENOMIC DNA]</scope>
    <source>
        <strain evidence="4 5">PAMC 26577</strain>
    </source>
</reference>
<dbReference type="CDD" id="cd00397">
    <property type="entry name" value="DNA_BRE_C"/>
    <property type="match status" value="1"/>
</dbReference>
<sequence length="345" mass="38727">MPLTARTDDIFERERASWYADPVSAFDAWMAGQAFKASSANVYRAQWGLFLEWLDVKRVNLKTVDRLAIEQFVTQLDIRKPQRVRYLRLIERVLDHVRQIELASTNPARFIAQDGEAPWRDARENEPTGFLSHNERAALVAYLFSPIVDLSAGQRWRESRDRALVGVFLGGGVKTGEAAALTVSSFDWNQPWLTVEASNSALIRQTRLAPFAVALLDQWISERKTAGLPGDLLFPSTASGRIMHKATMLRSIDAVTLAAGIADSRVARASPQTLRNTFAADRFESGTMPEQVGQWLGFQQDISAHRLHRAWERWKGEEIRERDLAHAKNDASVADERSAGKSGPE</sequence>
<dbReference type="PROSITE" id="PS51898">
    <property type="entry name" value="TYR_RECOMBINASE"/>
    <property type="match status" value="1"/>
</dbReference>
<evidence type="ECO:0000313" key="5">
    <source>
        <dbReference type="Proteomes" id="UP000195221"/>
    </source>
</evidence>
<evidence type="ECO:0000259" key="3">
    <source>
        <dbReference type="PROSITE" id="PS51898"/>
    </source>
</evidence>
<feature type="domain" description="Tyr recombinase" evidence="3">
    <location>
        <begin position="126"/>
        <end position="324"/>
    </location>
</feature>
<dbReference type="Pfam" id="PF00589">
    <property type="entry name" value="Phage_integrase"/>
    <property type="match status" value="1"/>
</dbReference>
<proteinExistence type="predicted"/>
<dbReference type="GO" id="GO:0015074">
    <property type="term" value="P:DNA integration"/>
    <property type="evidence" value="ECO:0007669"/>
    <property type="project" value="InterPro"/>
</dbReference>
<dbReference type="InterPro" id="IPR002104">
    <property type="entry name" value="Integrase_catalytic"/>
</dbReference>
<dbReference type="Gene3D" id="1.10.443.10">
    <property type="entry name" value="Intergrase catalytic core"/>
    <property type="match status" value="1"/>
</dbReference>
<keyword evidence="1" id="KW-0233">DNA recombination</keyword>
<dbReference type="InterPro" id="IPR013762">
    <property type="entry name" value="Integrase-like_cat_sf"/>
</dbReference>
<dbReference type="GO" id="GO:0006310">
    <property type="term" value="P:DNA recombination"/>
    <property type="evidence" value="ECO:0007669"/>
    <property type="project" value="UniProtKB-KW"/>
</dbReference>
<name>A0A242N1U5_CABSO</name>
<dbReference type="RefSeq" id="WP_062171833.1">
    <property type="nucleotide sequence ID" value="NZ_MSRG01000024.1"/>
</dbReference>
<evidence type="ECO:0000256" key="2">
    <source>
        <dbReference type="SAM" id="MobiDB-lite"/>
    </source>
</evidence>
<organism evidence="4 5">
    <name type="scientific">Caballeronia sordidicola</name>
    <name type="common">Burkholderia sordidicola</name>
    <dbReference type="NCBI Taxonomy" id="196367"/>
    <lineage>
        <taxon>Bacteria</taxon>
        <taxon>Pseudomonadati</taxon>
        <taxon>Pseudomonadota</taxon>
        <taxon>Betaproteobacteria</taxon>
        <taxon>Burkholderiales</taxon>
        <taxon>Burkholderiaceae</taxon>
        <taxon>Caballeronia</taxon>
    </lineage>
</organism>
<feature type="region of interest" description="Disordered" evidence="2">
    <location>
        <begin position="322"/>
        <end position="345"/>
    </location>
</feature>
<protein>
    <submittedName>
        <fullName evidence="4">Putative integrase/recombinase protein</fullName>
    </submittedName>
</protein>
<comment type="caution">
    <text evidence="4">The sequence shown here is derived from an EMBL/GenBank/DDBJ whole genome shotgun (WGS) entry which is preliminary data.</text>
</comment>
<dbReference type="EMBL" id="NBTZ01000030">
    <property type="protein sequence ID" value="OTP77532.1"/>
    <property type="molecule type" value="Genomic_DNA"/>
</dbReference>
<dbReference type="GO" id="GO:0003677">
    <property type="term" value="F:DNA binding"/>
    <property type="evidence" value="ECO:0007669"/>
    <property type="project" value="InterPro"/>
</dbReference>